<keyword evidence="3" id="KW-1185">Reference proteome</keyword>
<evidence type="ECO:0000313" key="3">
    <source>
        <dbReference type="Proteomes" id="UP001153269"/>
    </source>
</evidence>
<feature type="compositionally biased region" description="Basic and acidic residues" evidence="1">
    <location>
        <begin position="1"/>
        <end position="27"/>
    </location>
</feature>
<organism evidence="2 3">
    <name type="scientific">Pleuronectes platessa</name>
    <name type="common">European plaice</name>
    <dbReference type="NCBI Taxonomy" id="8262"/>
    <lineage>
        <taxon>Eukaryota</taxon>
        <taxon>Metazoa</taxon>
        <taxon>Chordata</taxon>
        <taxon>Craniata</taxon>
        <taxon>Vertebrata</taxon>
        <taxon>Euteleostomi</taxon>
        <taxon>Actinopterygii</taxon>
        <taxon>Neopterygii</taxon>
        <taxon>Teleostei</taxon>
        <taxon>Neoteleostei</taxon>
        <taxon>Acanthomorphata</taxon>
        <taxon>Carangaria</taxon>
        <taxon>Pleuronectiformes</taxon>
        <taxon>Pleuronectoidei</taxon>
        <taxon>Pleuronectidae</taxon>
        <taxon>Pleuronectes</taxon>
    </lineage>
</organism>
<protein>
    <submittedName>
        <fullName evidence="2">Uncharacterized protein</fullName>
    </submittedName>
</protein>
<evidence type="ECO:0000313" key="2">
    <source>
        <dbReference type="EMBL" id="CAB1420808.1"/>
    </source>
</evidence>
<reference evidence="2" key="1">
    <citation type="submission" date="2020-03" db="EMBL/GenBank/DDBJ databases">
        <authorList>
            <person name="Weist P."/>
        </authorList>
    </citation>
    <scope>NUCLEOTIDE SEQUENCE</scope>
</reference>
<feature type="region of interest" description="Disordered" evidence="1">
    <location>
        <begin position="1"/>
        <end position="48"/>
    </location>
</feature>
<accession>A0A9N7U038</accession>
<evidence type="ECO:0000256" key="1">
    <source>
        <dbReference type="SAM" id="MobiDB-lite"/>
    </source>
</evidence>
<gene>
    <name evidence="2" type="ORF">PLEPLA_LOCUS8685</name>
</gene>
<dbReference type="Proteomes" id="UP001153269">
    <property type="component" value="Unassembled WGS sequence"/>
</dbReference>
<sequence length="95" mass="10734">MVERGEEEERRRGGGEEERRRGEEEKRRRGGGVGERSLGGGSRRSARLPTVAQDRGVFYLYVFFILRQKPTCVPTAGGRGGVDVLRKIRQEEEEG</sequence>
<feature type="compositionally biased region" description="Gly residues" evidence="1">
    <location>
        <begin position="31"/>
        <end position="42"/>
    </location>
</feature>
<name>A0A9N7U038_PLEPL</name>
<dbReference type="AlphaFoldDB" id="A0A9N7U038"/>
<comment type="caution">
    <text evidence="2">The sequence shown here is derived from an EMBL/GenBank/DDBJ whole genome shotgun (WGS) entry which is preliminary data.</text>
</comment>
<proteinExistence type="predicted"/>
<dbReference type="EMBL" id="CADEAL010000482">
    <property type="protein sequence ID" value="CAB1420808.1"/>
    <property type="molecule type" value="Genomic_DNA"/>
</dbReference>